<dbReference type="EMBL" id="CAJPEV010007944">
    <property type="protein sequence ID" value="CAG0905029.1"/>
    <property type="molecule type" value="Genomic_DNA"/>
</dbReference>
<proteinExistence type="predicted"/>
<dbReference type="Proteomes" id="UP000677054">
    <property type="component" value="Unassembled WGS sequence"/>
</dbReference>
<feature type="non-terminal residue" evidence="1">
    <location>
        <position position="140"/>
    </location>
</feature>
<name>A0A7R9AI16_9CRUS</name>
<evidence type="ECO:0000313" key="2">
    <source>
        <dbReference type="Proteomes" id="UP000677054"/>
    </source>
</evidence>
<organism evidence="1">
    <name type="scientific">Darwinula stevensoni</name>
    <dbReference type="NCBI Taxonomy" id="69355"/>
    <lineage>
        <taxon>Eukaryota</taxon>
        <taxon>Metazoa</taxon>
        <taxon>Ecdysozoa</taxon>
        <taxon>Arthropoda</taxon>
        <taxon>Crustacea</taxon>
        <taxon>Oligostraca</taxon>
        <taxon>Ostracoda</taxon>
        <taxon>Podocopa</taxon>
        <taxon>Podocopida</taxon>
        <taxon>Darwinulocopina</taxon>
        <taxon>Darwinuloidea</taxon>
        <taxon>Darwinulidae</taxon>
        <taxon>Darwinula</taxon>
    </lineage>
</organism>
<protein>
    <submittedName>
        <fullName evidence="1">Uncharacterized protein</fullName>
    </submittedName>
</protein>
<accession>A0A7R9AI16</accession>
<reference evidence="1" key="1">
    <citation type="submission" date="2020-11" db="EMBL/GenBank/DDBJ databases">
        <authorList>
            <person name="Tran Van P."/>
        </authorList>
    </citation>
    <scope>NUCLEOTIDE SEQUENCE</scope>
</reference>
<evidence type="ECO:0000313" key="1">
    <source>
        <dbReference type="EMBL" id="CAD7254129.1"/>
    </source>
</evidence>
<sequence length="140" mass="15972">MAENAEFLLHGLTPTDLRRKLAVHGAVGLGLLSYDGYHVMTSGKMERFVLLLHRLQNIMKREAFVNADLFIEKLAEKRDLSADEEIELKAKGTYKEKIDGAFCIIHTKHPQKTYGNVQDALREMERDDIICELQQATSKQ</sequence>
<dbReference type="EMBL" id="LR907461">
    <property type="protein sequence ID" value="CAD7254129.1"/>
    <property type="molecule type" value="Genomic_DNA"/>
</dbReference>
<dbReference type="AlphaFoldDB" id="A0A7R9AI16"/>
<keyword evidence="2" id="KW-1185">Reference proteome</keyword>
<gene>
    <name evidence="1" type="ORF">DSTB1V02_LOCUS13875</name>
</gene>